<keyword evidence="2" id="KW-0472">Membrane</keyword>
<dbReference type="Proteomes" id="UP001596037">
    <property type="component" value="Unassembled WGS sequence"/>
</dbReference>
<sequence length="215" mass="22973">MWGFSIAALEAIFVWATATAAIAGALAVGAAFVAGMVGYQVSDLVSKEADRKIAEANARAEEAKEGAAKANAEAAKANERIAEMNRMRRVDKKQAETLKPLLQSAPFQQDATPPLTLRVSCVSDVEAQIYALELQNLFQSCGVDIYPTDGGLPRGIMQSGPEPHGLELLVRSVDNPVAEFVLFERAMLSAGMTCTVNADPSLREREAVLAVLKKP</sequence>
<keyword evidence="2" id="KW-1133">Transmembrane helix</keyword>
<evidence type="ECO:0000313" key="3">
    <source>
        <dbReference type="EMBL" id="MFC5498120.1"/>
    </source>
</evidence>
<evidence type="ECO:0008006" key="5">
    <source>
        <dbReference type="Google" id="ProtNLM"/>
    </source>
</evidence>
<dbReference type="RefSeq" id="WP_376850181.1">
    <property type="nucleotide sequence ID" value="NZ_JBHSMF010000006.1"/>
</dbReference>
<name>A0ABW0NC60_9BURK</name>
<keyword evidence="4" id="KW-1185">Reference proteome</keyword>
<organism evidence="3 4">
    <name type="scientific">Caenimonas terrae</name>
    <dbReference type="NCBI Taxonomy" id="696074"/>
    <lineage>
        <taxon>Bacteria</taxon>
        <taxon>Pseudomonadati</taxon>
        <taxon>Pseudomonadota</taxon>
        <taxon>Betaproteobacteria</taxon>
        <taxon>Burkholderiales</taxon>
        <taxon>Comamonadaceae</taxon>
        <taxon>Caenimonas</taxon>
    </lineage>
</organism>
<feature type="coiled-coil region" evidence="1">
    <location>
        <begin position="44"/>
        <end position="87"/>
    </location>
</feature>
<evidence type="ECO:0000256" key="1">
    <source>
        <dbReference type="SAM" id="Coils"/>
    </source>
</evidence>
<dbReference type="EMBL" id="JBHSMF010000006">
    <property type="protein sequence ID" value="MFC5498120.1"/>
    <property type="molecule type" value="Genomic_DNA"/>
</dbReference>
<comment type="caution">
    <text evidence="3">The sequence shown here is derived from an EMBL/GenBank/DDBJ whole genome shotgun (WGS) entry which is preliminary data.</text>
</comment>
<feature type="transmembrane region" description="Helical" evidence="2">
    <location>
        <begin position="12"/>
        <end position="37"/>
    </location>
</feature>
<keyword evidence="1" id="KW-0175">Coiled coil</keyword>
<proteinExistence type="predicted"/>
<evidence type="ECO:0000313" key="4">
    <source>
        <dbReference type="Proteomes" id="UP001596037"/>
    </source>
</evidence>
<gene>
    <name evidence="3" type="ORF">ACFPOE_11290</name>
</gene>
<evidence type="ECO:0000256" key="2">
    <source>
        <dbReference type="SAM" id="Phobius"/>
    </source>
</evidence>
<reference evidence="4" key="1">
    <citation type="journal article" date="2019" name="Int. J. Syst. Evol. Microbiol.">
        <title>The Global Catalogue of Microorganisms (GCM) 10K type strain sequencing project: providing services to taxonomists for standard genome sequencing and annotation.</title>
        <authorList>
            <consortium name="The Broad Institute Genomics Platform"/>
            <consortium name="The Broad Institute Genome Sequencing Center for Infectious Disease"/>
            <person name="Wu L."/>
            <person name="Ma J."/>
        </authorList>
    </citation>
    <scope>NUCLEOTIDE SEQUENCE [LARGE SCALE GENOMIC DNA]</scope>
    <source>
        <strain evidence="4">CCUG 57401</strain>
    </source>
</reference>
<protein>
    <recommendedName>
        <fullName evidence="5">DUF2007 domain-containing protein</fullName>
    </recommendedName>
</protein>
<keyword evidence="2" id="KW-0812">Transmembrane</keyword>
<accession>A0ABW0NC60</accession>